<dbReference type="Pfam" id="PF25568">
    <property type="entry name" value="AAA_lid_At3g28540"/>
    <property type="match status" value="1"/>
</dbReference>
<dbReference type="InterPro" id="IPR027417">
    <property type="entry name" value="P-loop_NTPase"/>
</dbReference>
<dbReference type="InterPro" id="IPR050747">
    <property type="entry name" value="Mitochondrial_chaperone_BCS1"/>
</dbReference>
<evidence type="ECO:0000259" key="8">
    <source>
        <dbReference type="SMART" id="SM00382"/>
    </source>
</evidence>
<keyword evidence="10" id="KW-1185">Reference proteome</keyword>
<comment type="similarity">
    <text evidence="3">Belongs to the AAA ATPase family. BCS1 subfamily.</text>
</comment>
<dbReference type="Pfam" id="PF00004">
    <property type="entry name" value="AAA"/>
    <property type="match status" value="1"/>
</dbReference>
<evidence type="ECO:0000256" key="4">
    <source>
        <dbReference type="ARBA" id="ARBA00022801"/>
    </source>
</evidence>
<dbReference type="GO" id="GO:0006950">
    <property type="term" value="P:response to stress"/>
    <property type="evidence" value="ECO:0007669"/>
    <property type="project" value="UniProtKB-ARBA"/>
</dbReference>
<evidence type="ECO:0000313" key="10">
    <source>
        <dbReference type="Proteomes" id="UP000595140"/>
    </source>
</evidence>
<evidence type="ECO:0000256" key="5">
    <source>
        <dbReference type="ARBA" id="ARBA00022842"/>
    </source>
</evidence>
<evidence type="ECO:0000313" key="9">
    <source>
        <dbReference type="EMBL" id="VFQ95681.1"/>
    </source>
</evidence>
<name>A0A484N311_9ASTE</name>
<comment type="cofactor">
    <cofactor evidence="1">
        <name>Mg(2+)</name>
        <dbReference type="ChEBI" id="CHEBI:18420"/>
    </cofactor>
</comment>
<dbReference type="InterPro" id="IPR003960">
    <property type="entry name" value="ATPase_AAA_CS"/>
</dbReference>
<dbReference type="EMBL" id="OOIL02005600">
    <property type="protein sequence ID" value="VFQ95681.1"/>
    <property type="molecule type" value="Genomic_DNA"/>
</dbReference>
<dbReference type="OrthoDB" id="10251412at2759"/>
<dbReference type="AlphaFoldDB" id="A0A484N311"/>
<dbReference type="GO" id="GO:0005524">
    <property type="term" value="F:ATP binding"/>
    <property type="evidence" value="ECO:0007669"/>
    <property type="project" value="UniProtKB-KW"/>
</dbReference>
<proteinExistence type="inferred from homology"/>
<dbReference type="SUPFAM" id="SSF52540">
    <property type="entry name" value="P-loop containing nucleoside triphosphate hydrolases"/>
    <property type="match status" value="1"/>
</dbReference>
<dbReference type="InterPro" id="IPR025753">
    <property type="entry name" value="AAA_N_dom"/>
</dbReference>
<dbReference type="PANTHER" id="PTHR23070">
    <property type="entry name" value="BCS1 AAA-TYPE ATPASE"/>
    <property type="match status" value="1"/>
</dbReference>
<evidence type="ECO:0000256" key="1">
    <source>
        <dbReference type="ARBA" id="ARBA00001946"/>
    </source>
</evidence>
<evidence type="ECO:0000256" key="2">
    <source>
        <dbReference type="ARBA" id="ARBA00004474"/>
    </source>
</evidence>
<dbReference type="CDD" id="cd19510">
    <property type="entry name" value="RecA-like_BCS1"/>
    <property type="match status" value="1"/>
</dbReference>
<organism evidence="9 10">
    <name type="scientific">Cuscuta campestris</name>
    <dbReference type="NCBI Taxonomy" id="132261"/>
    <lineage>
        <taxon>Eukaryota</taxon>
        <taxon>Viridiplantae</taxon>
        <taxon>Streptophyta</taxon>
        <taxon>Embryophyta</taxon>
        <taxon>Tracheophyta</taxon>
        <taxon>Spermatophyta</taxon>
        <taxon>Magnoliopsida</taxon>
        <taxon>eudicotyledons</taxon>
        <taxon>Gunneridae</taxon>
        <taxon>Pentapetalae</taxon>
        <taxon>asterids</taxon>
        <taxon>lamiids</taxon>
        <taxon>Solanales</taxon>
        <taxon>Convolvulaceae</taxon>
        <taxon>Cuscuteae</taxon>
        <taxon>Cuscuta</taxon>
        <taxon>Cuscuta subgen. Grammica</taxon>
        <taxon>Cuscuta sect. Cleistogrammica</taxon>
    </lineage>
</organism>
<dbReference type="Pfam" id="PF14363">
    <property type="entry name" value="AAA_assoc"/>
    <property type="match status" value="1"/>
</dbReference>
<keyword evidence="5" id="KW-0460">Magnesium</keyword>
<reference evidence="9 10" key="1">
    <citation type="submission" date="2018-04" db="EMBL/GenBank/DDBJ databases">
        <authorList>
            <person name="Vogel A."/>
        </authorList>
    </citation>
    <scope>NUCLEOTIDE SEQUENCE [LARGE SCALE GENOMIC DNA]</scope>
</reference>
<feature type="domain" description="AAA+ ATPase" evidence="8">
    <location>
        <begin position="216"/>
        <end position="372"/>
    </location>
</feature>
<evidence type="ECO:0000256" key="3">
    <source>
        <dbReference type="ARBA" id="ARBA00007448"/>
    </source>
</evidence>
<dbReference type="Proteomes" id="UP000595140">
    <property type="component" value="Unassembled WGS sequence"/>
</dbReference>
<comment type="catalytic activity">
    <reaction evidence="6">
        <text>ATP + H2O = ADP + phosphate + H(+)</text>
        <dbReference type="Rhea" id="RHEA:13065"/>
        <dbReference type="ChEBI" id="CHEBI:15377"/>
        <dbReference type="ChEBI" id="CHEBI:15378"/>
        <dbReference type="ChEBI" id="CHEBI:30616"/>
        <dbReference type="ChEBI" id="CHEBI:43474"/>
        <dbReference type="ChEBI" id="CHEBI:456216"/>
    </reaction>
</comment>
<dbReference type="Gene3D" id="3.40.50.300">
    <property type="entry name" value="P-loop containing nucleotide triphosphate hydrolases"/>
    <property type="match status" value="1"/>
</dbReference>
<dbReference type="Gene3D" id="6.10.280.40">
    <property type="match status" value="1"/>
</dbReference>
<dbReference type="GO" id="GO:0016887">
    <property type="term" value="F:ATP hydrolysis activity"/>
    <property type="evidence" value="ECO:0007669"/>
    <property type="project" value="InterPro"/>
</dbReference>
<keyword evidence="7" id="KW-0547">Nucleotide-binding</keyword>
<evidence type="ECO:0000256" key="7">
    <source>
        <dbReference type="RuleBase" id="RU003651"/>
    </source>
</evidence>
<protein>
    <recommendedName>
        <fullName evidence="8">AAA+ ATPase domain-containing protein</fullName>
    </recommendedName>
</protein>
<sequence length="441" mass="49947">MVRKHLPVGLLRLLNRWSEKLNAFFNPYVQISIHEYVKKNMISPHPAYAAVEAYLSTTKSATEGARLKAELTDNGGIALGVDETRRVDDEFRGAEVMWVAACNKKLQPHHKRNEWDPELENRSYKLIFHKKYRDLMTHTYLNHVLRKGNEILGQSKTLKLYSNNGLRKTLWSHVVFDHPASFEKLAMDVGKKKDIVDDLIAFKEGGDFYARIGKAWKRGYLLYGPPGTGKSTVIAAMANLLNYDIYDLELASVGDNTRLKQLLAQTTSKSIVVIEDIDCSLDITGNRNKNSMENPRVSIENNNEECPPSKSQGGRGVSKVTLSGLLNVIDGLWSTYSGERVIVFTTNHVEKLDPALTRRGRMDKHIELSYCTFEGFKVLARNYLGLEDHPKFGSIELLMTETRITPADVVENLMPKSCKDSAEGRLKNLIQALKHEKERIK</sequence>
<keyword evidence="4" id="KW-0378">Hydrolase</keyword>
<dbReference type="PROSITE" id="PS00674">
    <property type="entry name" value="AAA"/>
    <property type="match status" value="1"/>
</dbReference>
<dbReference type="InterPro" id="IPR003959">
    <property type="entry name" value="ATPase_AAA_core"/>
</dbReference>
<dbReference type="GO" id="GO:0009536">
    <property type="term" value="C:plastid"/>
    <property type="evidence" value="ECO:0007669"/>
    <property type="project" value="UniProtKB-SubCell"/>
</dbReference>
<evidence type="ECO:0000256" key="6">
    <source>
        <dbReference type="ARBA" id="ARBA00049360"/>
    </source>
</evidence>
<keyword evidence="7" id="KW-0067">ATP-binding</keyword>
<dbReference type="InterPro" id="IPR003593">
    <property type="entry name" value="AAA+_ATPase"/>
</dbReference>
<comment type="subcellular location">
    <subcellularLocation>
        <location evidence="2">Plastid</location>
    </subcellularLocation>
</comment>
<gene>
    <name evidence="9" type="ORF">CCAM_LOCUS37457</name>
</gene>
<dbReference type="SMART" id="SM00382">
    <property type="entry name" value="AAA"/>
    <property type="match status" value="1"/>
</dbReference>
<accession>A0A484N311</accession>
<dbReference type="InterPro" id="IPR058017">
    <property type="entry name" value="At3g28540-like_C"/>
</dbReference>